<proteinExistence type="predicted"/>
<keyword evidence="2" id="KW-1185">Reference proteome</keyword>
<organism evidence="1 2">
    <name type="scientific">Alkalibaculum sporogenes</name>
    <dbReference type="NCBI Taxonomy" id="2655001"/>
    <lineage>
        <taxon>Bacteria</taxon>
        <taxon>Bacillati</taxon>
        <taxon>Bacillota</taxon>
        <taxon>Clostridia</taxon>
        <taxon>Eubacteriales</taxon>
        <taxon>Eubacteriaceae</taxon>
        <taxon>Alkalibaculum</taxon>
    </lineage>
</organism>
<name>A0A6A7KAL6_9FIRM</name>
<dbReference type="AlphaFoldDB" id="A0A6A7KAL6"/>
<protein>
    <submittedName>
        <fullName evidence="1">Uncharacterized protein</fullName>
    </submittedName>
</protein>
<evidence type="ECO:0000313" key="1">
    <source>
        <dbReference type="EMBL" id="MPW26395.1"/>
    </source>
</evidence>
<dbReference type="Proteomes" id="UP000440004">
    <property type="component" value="Unassembled WGS sequence"/>
</dbReference>
<gene>
    <name evidence="1" type="ORF">GC105_11405</name>
</gene>
<accession>A0A6A7KAL6</accession>
<dbReference type="EMBL" id="WHNX01000018">
    <property type="protein sequence ID" value="MPW26395.1"/>
    <property type="molecule type" value="Genomic_DNA"/>
</dbReference>
<evidence type="ECO:0000313" key="2">
    <source>
        <dbReference type="Proteomes" id="UP000440004"/>
    </source>
</evidence>
<comment type="caution">
    <text evidence="1">The sequence shown here is derived from an EMBL/GenBank/DDBJ whole genome shotgun (WGS) entry which is preliminary data.</text>
</comment>
<sequence>MKICLLIDSDNQIYAYAPCHVLEEDGVEYHSPSLIVDGESQQLGCRMVMIDEEDIPNYYDLELWQCRWVEGNLEYCHEKVEFVEMSVLRDERNKAFAIGDKYQNFILWESLTEEQRQEYRNWREAWLNVTDNKVKPEKPIWFD</sequence>
<dbReference type="RefSeq" id="WP_152804860.1">
    <property type="nucleotide sequence ID" value="NZ_WHNX01000018.1"/>
</dbReference>
<reference evidence="1 2" key="1">
    <citation type="submission" date="2019-10" db="EMBL/GenBank/DDBJ databases">
        <title>Alkalibaculum tamaniensis sp.nov., a new alkaliphilic acetogen, isolated on methoxylated aromatics from a mud volcano.</title>
        <authorList>
            <person name="Khomyakova M.A."/>
            <person name="Merkel A.Y."/>
            <person name="Bonch-Osmolovskaya E.A."/>
            <person name="Slobodkin A.I."/>
        </authorList>
    </citation>
    <scope>NUCLEOTIDE SEQUENCE [LARGE SCALE GENOMIC DNA]</scope>
    <source>
        <strain evidence="1 2">M08DMB</strain>
    </source>
</reference>